<name>A0A369T8Z8_9PROT</name>
<proteinExistence type="predicted"/>
<dbReference type="Proteomes" id="UP000253941">
    <property type="component" value="Unassembled WGS sequence"/>
</dbReference>
<accession>A0A369T8Z8</accession>
<evidence type="ECO:0000313" key="2">
    <source>
        <dbReference type="Proteomes" id="UP000253941"/>
    </source>
</evidence>
<comment type="caution">
    <text evidence="1">The sequence shown here is derived from an EMBL/GenBank/DDBJ whole genome shotgun (WGS) entry which is preliminary data.</text>
</comment>
<protein>
    <submittedName>
        <fullName evidence="1">Uncharacterized protein</fullName>
    </submittedName>
</protein>
<sequence>MAGLAGQCGKVECRISLFIQLELIMWTSEISYDAFGDLSQTLQRFFSIRDFSDNKVFEIQ</sequence>
<gene>
    <name evidence="1" type="ORF">DRB17_12835</name>
</gene>
<dbReference type="AlphaFoldDB" id="A0A369T8Z8"/>
<evidence type="ECO:0000313" key="1">
    <source>
        <dbReference type="EMBL" id="RDD61362.1"/>
    </source>
</evidence>
<reference evidence="1 2" key="1">
    <citation type="submission" date="2018-07" db="EMBL/GenBank/DDBJ databases">
        <title>Venubactetium sediminum gen. nov., sp. nov., isolated from a marine solar saltern.</title>
        <authorList>
            <person name="Wang S."/>
        </authorList>
    </citation>
    <scope>NUCLEOTIDE SEQUENCE [LARGE SCALE GENOMIC DNA]</scope>
    <source>
        <strain evidence="1 2">WD2A32</strain>
    </source>
</reference>
<dbReference type="EMBL" id="QPMH01000012">
    <property type="protein sequence ID" value="RDD61362.1"/>
    <property type="molecule type" value="Genomic_DNA"/>
</dbReference>
<keyword evidence="2" id="KW-1185">Reference proteome</keyword>
<organism evidence="1 2">
    <name type="scientific">Ferruginivarius sediminum</name>
    <dbReference type="NCBI Taxonomy" id="2661937"/>
    <lineage>
        <taxon>Bacteria</taxon>
        <taxon>Pseudomonadati</taxon>
        <taxon>Pseudomonadota</taxon>
        <taxon>Alphaproteobacteria</taxon>
        <taxon>Rhodospirillales</taxon>
        <taxon>Rhodospirillaceae</taxon>
        <taxon>Ferruginivarius</taxon>
    </lineage>
</organism>